<dbReference type="Proteomes" id="UP001444661">
    <property type="component" value="Unassembled WGS sequence"/>
</dbReference>
<feature type="region of interest" description="Disordered" evidence="1">
    <location>
        <begin position="963"/>
        <end position="992"/>
    </location>
</feature>
<gene>
    <name evidence="3" type="ORF">PG993_015252</name>
</gene>
<dbReference type="Pfam" id="PF12770">
    <property type="entry name" value="CHAT"/>
    <property type="match status" value="1"/>
</dbReference>
<reference evidence="3 4" key="1">
    <citation type="submission" date="2023-01" db="EMBL/GenBank/DDBJ databases">
        <title>Analysis of 21 Apiospora genomes using comparative genomics revels a genus with tremendous synthesis potential of carbohydrate active enzymes and secondary metabolites.</title>
        <authorList>
            <person name="Sorensen T."/>
        </authorList>
    </citation>
    <scope>NUCLEOTIDE SEQUENCE [LARGE SCALE GENOMIC DNA]</scope>
    <source>
        <strain evidence="3 4">CBS 33761</strain>
    </source>
</reference>
<evidence type="ECO:0000256" key="1">
    <source>
        <dbReference type="SAM" id="MobiDB-lite"/>
    </source>
</evidence>
<feature type="domain" description="CHAT" evidence="2">
    <location>
        <begin position="806"/>
        <end position="1100"/>
    </location>
</feature>
<name>A0ABR1RQ63_9PEZI</name>
<comment type="caution">
    <text evidence="3">The sequence shown here is derived from an EMBL/GenBank/DDBJ whole genome shotgun (WGS) entry which is preliminary data.</text>
</comment>
<keyword evidence="4" id="KW-1185">Reference proteome</keyword>
<evidence type="ECO:0000259" key="2">
    <source>
        <dbReference type="Pfam" id="PF12770"/>
    </source>
</evidence>
<protein>
    <recommendedName>
        <fullName evidence="2">CHAT domain-containing protein</fullName>
    </recommendedName>
</protein>
<sequence>MAKEANAVFRVELNRTPIEDREPVVHEFLSTLAGVPEARDRDYFEALVRLQWATTLVMLQNVPGALEEMERSEAAFNRVCDLYNITDRASTQHMQALEYEKLACIQDPVEKLRQTELLAGRLEQMESSKTSLCLSDAADLASLFFKFTSDPAFQQKYFYLHARLEMYDETLSQDITDLVQHRNSLISFTLSTSVDREKSLEWIDGFLQRHSYFASPATLASLYRSQSALFRSLRRIQESSEADRKVAELEVCGPSIGEWIHYRSAPVVLPSRGQGDAMKEEPSDEAVVDEQFFWPWRNSMRNETGTDTTTIDLLWEWSFDDVAAGHLSVENFRDMMGITDTDIKFDTITRNIGDITTIVGSEKIDQLASVIYPKSPEVTELQEAKYGRICQWLSEPPKGLRERRLFCLVMLRDSRQAYFSEQNMLDLRIRELRQLLELERTLPRVIREAFPRNRSSWVGAMCMTLVTQLGPVADFTGDEPSKKLLEAETWNEDALEEHLRVNDRVSYARFLRTGAQICLMKIFRLQQLMESSGTFKDLSIAATTKEEIEALQATGIKRVEEADAILSKHEINASWSDGLDSVYHRQDLTRFYGSAFTAIAAVTLHLAQKDDLSPGAAGSVWSWVQKYKARSLARTIGVRSYDPPELISRIMESPETRALYEEMLDLKNRTEEADLMARFDLRRQMDAHLELMKKSHPLLRQLVDLREATPFAISDIAALETQAGSPVVLVDWFYLPPFIAEQTGKMLLFTARADKTPTMDVLPVAEADVLSWQEQHLFPSTWRRFREENLDKPEARNKFDAMLGGLVAPLAHRTKRGEVLVLCPSSTLHRIPLHALSLTYGKDDGSSTATRTEALIHRNPVIYTHSHSLLRSCSAAAEYARNDPGALQALFLSGIPAAEAEGYAAGRKSILDLAGDFRVPPMMDAGAAKSKFVEVATKSRLVHLHTHCNWRAGDPLNHHVEFPRVVGGTPAGEKGSPPELGTEDGTEPDERPVDRLTAREIFELGDEVMGLVPALLYAGASSTVSTLWSIGDADGARFSRHFFGSFLRQCRKKKEKKKAKDKSGNVGFVDVAKAVRAAAREMDATNDEPLYRWAAFVLHGFWQFPLSAADMERLQSQRI</sequence>
<dbReference type="InterPro" id="IPR024983">
    <property type="entry name" value="CHAT_dom"/>
</dbReference>
<dbReference type="EMBL" id="JAQQWK010000014">
    <property type="protein sequence ID" value="KAK8017063.1"/>
    <property type="molecule type" value="Genomic_DNA"/>
</dbReference>
<proteinExistence type="predicted"/>
<accession>A0ABR1RQ63</accession>
<evidence type="ECO:0000313" key="3">
    <source>
        <dbReference type="EMBL" id="KAK8017063.1"/>
    </source>
</evidence>
<evidence type="ECO:0000313" key="4">
    <source>
        <dbReference type="Proteomes" id="UP001444661"/>
    </source>
</evidence>
<organism evidence="3 4">
    <name type="scientific">Apiospora rasikravindrae</name>
    <dbReference type="NCBI Taxonomy" id="990691"/>
    <lineage>
        <taxon>Eukaryota</taxon>
        <taxon>Fungi</taxon>
        <taxon>Dikarya</taxon>
        <taxon>Ascomycota</taxon>
        <taxon>Pezizomycotina</taxon>
        <taxon>Sordariomycetes</taxon>
        <taxon>Xylariomycetidae</taxon>
        <taxon>Amphisphaeriales</taxon>
        <taxon>Apiosporaceae</taxon>
        <taxon>Apiospora</taxon>
    </lineage>
</organism>